<dbReference type="GO" id="GO:0051015">
    <property type="term" value="F:actin filament binding"/>
    <property type="evidence" value="ECO:0007669"/>
    <property type="project" value="TreeGrafter"/>
</dbReference>
<evidence type="ECO:0000313" key="1">
    <source>
        <dbReference type="Ensembl" id="ENSDCDP00010009431.1"/>
    </source>
</evidence>
<reference evidence="1 2" key="1">
    <citation type="submission" date="2020-06" db="EMBL/GenBank/DDBJ databases">
        <authorList>
            <consortium name="Wellcome Sanger Institute Data Sharing"/>
        </authorList>
    </citation>
    <scope>NUCLEOTIDE SEQUENCE [LARGE SCALE GENOMIC DNA]</scope>
</reference>
<dbReference type="Pfam" id="PF16300">
    <property type="entry name" value="WD40_4"/>
    <property type="match status" value="1"/>
</dbReference>
<dbReference type="SMART" id="SM01167">
    <property type="entry name" value="DUF1900"/>
    <property type="match status" value="1"/>
</dbReference>
<organism evidence="1 2">
    <name type="scientific">Denticeps clupeoides</name>
    <name type="common">denticle herring</name>
    <dbReference type="NCBI Taxonomy" id="299321"/>
    <lineage>
        <taxon>Eukaryota</taxon>
        <taxon>Metazoa</taxon>
        <taxon>Chordata</taxon>
        <taxon>Craniata</taxon>
        <taxon>Vertebrata</taxon>
        <taxon>Euteleostomi</taxon>
        <taxon>Actinopterygii</taxon>
        <taxon>Neopterygii</taxon>
        <taxon>Teleostei</taxon>
        <taxon>Clupei</taxon>
        <taxon>Clupeiformes</taxon>
        <taxon>Denticipitoidei</taxon>
        <taxon>Denticipitidae</taxon>
        <taxon>Denticeps</taxon>
    </lineage>
</organism>
<dbReference type="Ensembl" id="ENSDCDT00010009915.1">
    <property type="protein sequence ID" value="ENSDCDP00010009431.1"/>
    <property type="gene ID" value="ENSDCDG00010004219.1"/>
</dbReference>
<dbReference type="Proteomes" id="UP000694580">
    <property type="component" value="Chromosome 1"/>
</dbReference>
<accession>A0AAY4AQ09</accession>
<keyword evidence="2" id="KW-1185">Reference proteome</keyword>
<dbReference type="PANTHER" id="PTHR10856">
    <property type="entry name" value="CORONIN"/>
    <property type="match status" value="1"/>
</dbReference>
<reference evidence="1" key="2">
    <citation type="submission" date="2025-08" db="UniProtKB">
        <authorList>
            <consortium name="Ensembl"/>
        </authorList>
    </citation>
    <scope>IDENTIFICATION</scope>
</reference>
<protein>
    <submittedName>
        <fullName evidence="1">Uncharacterized protein</fullName>
    </submittedName>
</protein>
<dbReference type="AlphaFoldDB" id="A0AAY4AQ09"/>
<evidence type="ECO:0000313" key="2">
    <source>
        <dbReference type="Proteomes" id="UP000694580"/>
    </source>
</evidence>
<dbReference type="GeneTree" id="ENSGT00940000155598"/>
<proteinExistence type="predicted"/>
<reference evidence="1" key="3">
    <citation type="submission" date="2025-09" db="UniProtKB">
        <authorList>
            <consortium name="Ensembl"/>
        </authorList>
    </citation>
    <scope>IDENTIFICATION</scope>
</reference>
<sequence length="99" mass="11059">MPKRGLDLSDCEVFRFYRLVGIKNLVEPVSLIVPRKSDGFQDDLFPPTAANEAAMSAAEWIQGHTRGTHTHTHTHTQYLNNSGSPGPPTMNTIFLFTLF</sequence>
<name>A0AAY4AQ09_9TELE</name>
<dbReference type="InterPro" id="IPR015505">
    <property type="entry name" value="Coronin"/>
</dbReference>
<dbReference type="PANTHER" id="PTHR10856:SF44">
    <property type="entry name" value="CORONIN"/>
    <property type="match status" value="1"/>
</dbReference>